<sequence length="62" mass="6382">MHGNQLRRGAKVPPGSPGGIGSCGVKVILKFVITISGAAMIPKSGQKGTPSVSVSRMFFALR</sequence>
<feature type="region of interest" description="Disordered" evidence="1">
    <location>
        <begin position="1"/>
        <end position="20"/>
    </location>
</feature>
<gene>
    <name evidence="2" type="ORF">AWR36_002985</name>
</gene>
<keyword evidence="3" id="KW-1185">Reference proteome</keyword>
<proteinExistence type="predicted"/>
<accession>A0ABX4I2T1</accession>
<protein>
    <submittedName>
        <fullName evidence="2">Uncharacterized protein</fullName>
    </submittedName>
</protein>
<comment type="caution">
    <text evidence="2">The sequence shown here is derived from an EMBL/GenBank/DDBJ whole genome shotgun (WGS) entry which is preliminary data.</text>
</comment>
<evidence type="ECO:0000256" key="1">
    <source>
        <dbReference type="SAM" id="MobiDB-lite"/>
    </source>
</evidence>
<evidence type="ECO:0000313" key="3">
    <source>
        <dbReference type="Proteomes" id="UP000218427"/>
    </source>
</evidence>
<dbReference type="PROSITE" id="PS51257">
    <property type="entry name" value="PROKAR_LIPOPROTEIN"/>
    <property type="match status" value="1"/>
</dbReference>
<evidence type="ECO:0000313" key="2">
    <source>
        <dbReference type="EMBL" id="PCO06725.1"/>
    </source>
</evidence>
<name>A0ABX4I2T1_9GAMM</name>
<organism evidence="2 3">
    <name type="scientific">Microbulbifer flavimaris</name>
    <dbReference type="NCBI Taxonomy" id="1781068"/>
    <lineage>
        <taxon>Bacteria</taxon>
        <taxon>Pseudomonadati</taxon>
        <taxon>Pseudomonadota</taxon>
        <taxon>Gammaproteobacteria</taxon>
        <taxon>Cellvibrionales</taxon>
        <taxon>Microbulbiferaceae</taxon>
        <taxon>Microbulbifer</taxon>
    </lineage>
</organism>
<dbReference type="Proteomes" id="UP000218427">
    <property type="component" value="Unassembled WGS sequence"/>
</dbReference>
<dbReference type="EMBL" id="LRFG02000001">
    <property type="protein sequence ID" value="PCO06725.1"/>
    <property type="molecule type" value="Genomic_DNA"/>
</dbReference>
<reference evidence="2" key="1">
    <citation type="submission" date="2017-08" db="EMBL/GenBank/DDBJ databases">
        <title>Microbulbifer marisrubri sp. nov., a halophilic alphaproteobacterium isolated from marine sediment of the Yellow Sea, China.</title>
        <authorList>
            <person name="Zhang G."/>
            <person name="Xiong Q."/>
        </authorList>
    </citation>
    <scope>NUCLEOTIDE SEQUENCE [LARGE SCALE GENOMIC DNA]</scope>
    <source>
        <strain evidence="2">WRN-8</strain>
    </source>
</reference>